<feature type="region of interest" description="Disordered" evidence="1">
    <location>
        <begin position="124"/>
        <end position="156"/>
    </location>
</feature>
<evidence type="ECO:0000313" key="2">
    <source>
        <dbReference type="EMBL" id="KAK7510533.1"/>
    </source>
</evidence>
<accession>A0ABR1K9S9</accession>
<gene>
    <name evidence="2" type="ORF">IWZ03DRAFT_80760</name>
</gene>
<name>A0ABR1K9S9_9PEZI</name>
<sequence>MYGSGSGPMICSRSRAVDANTSQSTAGPPNHREKRNEEREKNKIKKRIRKKEALQPGPARRCVLSLLNPVADSRASRSFNLAASRPSLGDRASRPQGHCCPPRLFQPAAPGSTTTPARIAPLASSANHQAAARGRKPCLPRHRNDPNSRPPQPSSVHMSRCRYCLAAAAAAMSNPRRKEDCMPTKPAAALEHPSSDYANQTLRQPWPRVASRPIKTRSSAGLRAKADRHLHCSGWTAQASLLVHQPTGLVSERPQGFEGDGELPAIRTAIVSQSE</sequence>
<dbReference type="EMBL" id="JBBPHU010000014">
    <property type="protein sequence ID" value="KAK7510533.1"/>
    <property type="molecule type" value="Genomic_DNA"/>
</dbReference>
<reference evidence="2 3" key="1">
    <citation type="submission" date="2024-04" db="EMBL/GenBank/DDBJ databases">
        <title>Phyllosticta paracitricarpa is synonymous to the EU quarantine fungus P. citricarpa based on phylogenomic analyses.</title>
        <authorList>
            <consortium name="Lawrence Berkeley National Laboratory"/>
            <person name="Van Ingen-Buijs V.A."/>
            <person name="Van Westerhoven A.C."/>
            <person name="Haridas S."/>
            <person name="Skiadas P."/>
            <person name="Martin F."/>
            <person name="Groenewald J.Z."/>
            <person name="Crous P.W."/>
            <person name="Seidl M.F."/>
        </authorList>
    </citation>
    <scope>NUCLEOTIDE SEQUENCE [LARGE SCALE GENOMIC DNA]</scope>
    <source>
        <strain evidence="2 3">CBS 123371</strain>
    </source>
</reference>
<keyword evidence="3" id="KW-1185">Reference proteome</keyword>
<comment type="caution">
    <text evidence="2">The sequence shown here is derived from an EMBL/GenBank/DDBJ whole genome shotgun (WGS) entry which is preliminary data.</text>
</comment>
<feature type="compositionally biased region" description="Basic and acidic residues" evidence="1">
    <location>
        <begin position="30"/>
        <end position="41"/>
    </location>
</feature>
<evidence type="ECO:0000256" key="1">
    <source>
        <dbReference type="SAM" id="MobiDB-lite"/>
    </source>
</evidence>
<organism evidence="2 3">
    <name type="scientific">Phyllosticta citriasiana</name>
    <dbReference type="NCBI Taxonomy" id="595635"/>
    <lineage>
        <taxon>Eukaryota</taxon>
        <taxon>Fungi</taxon>
        <taxon>Dikarya</taxon>
        <taxon>Ascomycota</taxon>
        <taxon>Pezizomycotina</taxon>
        <taxon>Dothideomycetes</taxon>
        <taxon>Dothideomycetes incertae sedis</taxon>
        <taxon>Botryosphaeriales</taxon>
        <taxon>Phyllostictaceae</taxon>
        <taxon>Phyllosticta</taxon>
    </lineage>
</organism>
<dbReference type="Proteomes" id="UP001363622">
    <property type="component" value="Unassembled WGS sequence"/>
</dbReference>
<feature type="region of interest" description="Disordered" evidence="1">
    <location>
        <begin position="1"/>
        <end position="60"/>
    </location>
</feature>
<evidence type="ECO:0000313" key="3">
    <source>
        <dbReference type="Proteomes" id="UP001363622"/>
    </source>
</evidence>
<proteinExistence type="predicted"/>
<protein>
    <submittedName>
        <fullName evidence="2">Uncharacterized protein</fullName>
    </submittedName>
</protein>